<reference evidence="4" key="2">
    <citation type="submission" date="2020-05" db="UniProtKB">
        <authorList>
            <consortium name="EnsemblMetazoa"/>
        </authorList>
    </citation>
    <scope>IDENTIFICATION</scope>
    <source>
        <strain evidence="4">CM1001059</strain>
    </source>
</reference>
<dbReference type="SMART" id="SM00343">
    <property type="entry name" value="ZnF_C2HC"/>
    <property type="match status" value="2"/>
</dbReference>
<protein>
    <recommendedName>
        <fullName evidence="3">CCHC-type domain-containing protein</fullName>
    </recommendedName>
</protein>
<feature type="compositionally biased region" description="Low complexity" evidence="2">
    <location>
        <begin position="144"/>
        <end position="154"/>
    </location>
</feature>
<reference evidence="5" key="1">
    <citation type="submission" date="2014-01" db="EMBL/GenBank/DDBJ databases">
        <title>The Genome Sequence of Anopheles melas CM1001059_A (V2).</title>
        <authorList>
            <consortium name="The Broad Institute Genomics Platform"/>
            <person name="Neafsey D.E."/>
            <person name="Besansky N."/>
            <person name="Howell P."/>
            <person name="Walton C."/>
            <person name="Young S.K."/>
            <person name="Zeng Q."/>
            <person name="Gargeya S."/>
            <person name="Fitzgerald M."/>
            <person name="Haas B."/>
            <person name="Abouelleil A."/>
            <person name="Allen A.W."/>
            <person name="Alvarado L."/>
            <person name="Arachchi H.M."/>
            <person name="Berlin A.M."/>
            <person name="Chapman S.B."/>
            <person name="Gainer-Dewar J."/>
            <person name="Goldberg J."/>
            <person name="Griggs A."/>
            <person name="Gujja S."/>
            <person name="Hansen M."/>
            <person name="Howarth C."/>
            <person name="Imamovic A."/>
            <person name="Ireland A."/>
            <person name="Larimer J."/>
            <person name="McCowan C."/>
            <person name="Murphy C."/>
            <person name="Pearson M."/>
            <person name="Poon T.W."/>
            <person name="Priest M."/>
            <person name="Roberts A."/>
            <person name="Saif S."/>
            <person name="Shea T."/>
            <person name="Sisk P."/>
            <person name="Sykes S."/>
            <person name="Wortman J."/>
            <person name="Nusbaum C."/>
            <person name="Birren B."/>
        </authorList>
    </citation>
    <scope>NUCLEOTIDE SEQUENCE [LARGE SCALE GENOMIC DNA]</scope>
    <source>
        <strain evidence="5">CM1001059</strain>
    </source>
</reference>
<dbReference type="Pfam" id="PF00098">
    <property type="entry name" value="zf-CCHC"/>
    <property type="match status" value="1"/>
</dbReference>
<dbReference type="InterPro" id="IPR001878">
    <property type="entry name" value="Znf_CCHC"/>
</dbReference>
<dbReference type="GO" id="GO:0003676">
    <property type="term" value="F:nucleic acid binding"/>
    <property type="evidence" value="ECO:0007669"/>
    <property type="project" value="InterPro"/>
</dbReference>
<dbReference type="EnsemblMetazoa" id="AMEC001915-RA">
    <property type="protein sequence ID" value="AMEC001915-PA"/>
    <property type="gene ID" value="AMEC001915"/>
</dbReference>
<keyword evidence="5" id="KW-1185">Reference proteome</keyword>
<keyword evidence="1" id="KW-0862">Zinc</keyword>
<sequence>MDFQSQNALLKHALDYYMRLLKTNDERLEEWYQKQQGWFKERMQLQKKVGDLSCEAETLRNKIAMMEICERTTRHAIALAPFEKVASAPQPAEAIESPASDEPEAMLADRLDDTDPTGAAAEQHQKQKKRLKKSAAEAQRRKQQQQQKETSQSRNKSRLPRDSICITPDAEYTYHDVLTALRDNAEFASVAAELLEPPRRQANDTLVLRCQRGVHYDAVEQYLWDALDQSDVVVRVRVTMTTVTVVCRNLDELTTAPELQEALLEQHGVTIHPDSVLLRKLPSGLQRARLLVDARDAPGLIGKRLRVGLVTTTLRADDRSPPDEVRCYRCMERGHTSRECTGVDRSRRCFRCGSGDHWAAICNRAAKCLVCEGKHPTGASSCAGALLSSC</sequence>
<evidence type="ECO:0000313" key="5">
    <source>
        <dbReference type="Proteomes" id="UP000075902"/>
    </source>
</evidence>
<dbReference type="SUPFAM" id="SSF57756">
    <property type="entry name" value="Retrovirus zinc finger-like domains"/>
    <property type="match status" value="1"/>
</dbReference>
<dbReference type="AlphaFoldDB" id="A0A182TGI8"/>
<feature type="domain" description="CCHC-type" evidence="3">
    <location>
        <begin position="326"/>
        <end position="340"/>
    </location>
</feature>
<accession>A0A182TGI8</accession>
<keyword evidence="1" id="KW-0863">Zinc-finger</keyword>
<evidence type="ECO:0000256" key="1">
    <source>
        <dbReference type="PROSITE-ProRule" id="PRU00047"/>
    </source>
</evidence>
<name>A0A182TGI8_9DIPT</name>
<organism evidence="4 5">
    <name type="scientific">Anopheles melas</name>
    <dbReference type="NCBI Taxonomy" id="34690"/>
    <lineage>
        <taxon>Eukaryota</taxon>
        <taxon>Metazoa</taxon>
        <taxon>Ecdysozoa</taxon>
        <taxon>Arthropoda</taxon>
        <taxon>Hexapoda</taxon>
        <taxon>Insecta</taxon>
        <taxon>Pterygota</taxon>
        <taxon>Neoptera</taxon>
        <taxon>Endopterygota</taxon>
        <taxon>Diptera</taxon>
        <taxon>Nematocera</taxon>
        <taxon>Culicoidea</taxon>
        <taxon>Culicidae</taxon>
        <taxon>Anophelinae</taxon>
        <taxon>Anopheles</taxon>
    </lineage>
</organism>
<dbReference type="InterPro" id="IPR036875">
    <property type="entry name" value="Znf_CCHC_sf"/>
</dbReference>
<proteinExistence type="predicted"/>
<evidence type="ECO:0000259" key="3">
    <source>
        <dbReference type="PROSITE" id="PS50158"/>
    </source>
</evidence>
<evidence type="ECO:0000313" key="4">
    <source>
        <dbReference type="EnsemblMetazoa" id="AMEC001915-PA"/>
    </source>
</evidence>
<dbReference type="Gene3D" id="4.10.60.10">
    <property type="entry name" value="Zinc finger, CCHC-type"/>
    <property type="match status" value="1"/>
</dbReference>
<dbReference type="PROSITE" id="PS50158">
    <property type="entry name" value="ZF_CCHC"/>
    <property type="match status" value="1"/>
</dbReference>
<dbReference type="STRING" id="34690.A0A182TGI8"/>
<dbReference type="GO" id="GO:0008270">
    <property type="term" value="F:zinc ion binding"/>
    <property type="evidence" value="ECO:0007669"/>
    <property type="project" value="UniProtKB-KW"/>
</dbReference>
<evidence type="ECO:0000256" key="2">
    <source>
        <dbReference type="SAM" id="MobiDB-lite"/>
    </source>
</evidence>
<dbReference type="VEuPathDB" id="VectorBase:AMEC001915"/>
<keyword evidence="1" id="KW-0479">Metal-binding</keyword>
<feature type="region of interest" description="Disordered" evidence="2">
    <location>
        <begin position="110"/>
        <end position="162"/>
    </location>
</feature>
<dbReference type="Proteomes" id="UP000075902">
    <property type="component" value="Unassembled WGS sequence"/>
</dbReference>